<reference evidence="1 2" key="2">
    <citation type="submission" date="2018-11" db="EMBL/GenBank/DDBJ databases">
        <authorList>
            <consortium name="Pathogen Informatics"/>
        </authorList>
    </citation>
    <scope>NUCLEOTIDE SEQUENCE [LARGE SCALE GENOMIC DNA]</scope>
</reference>
<dbReference type="EMBL" id="UYWY01028840">
    <property type="protein sequence ID" value="VDM51561.1"/>
    <property type="molecule type" value="Genomic_DNA"/>
</dbReference>
<evidence type="ECO:0000313" key="3">
    <source>
        <dbReference type="WBParaSite" id="TCNE_0002024401-mRNA-1"/>
    </source>
</evidence>
<evidence type="ECO:0000313" key="1">
    <source>
        <dbReference type="EMBL" id="VDM51561.1"/>
    </source>
</evidence>
<evidence type="ECO:0000313" key="2">
    <source>
        <dbReference type="Proteomes" id="UP000050794"/>
    </source>
</evidence>
<keyword evidence="2" id="KW-1185">Reference proteome</keyword>
<gene>
    <name evidence="1" type="ORF">TCNE_LOCUS20240</name>
</gene>
<proteinExistence type="predicted"/>
<dbReference type="WBParaSite" id="TCNE_0002024401-mRNA-1">
    <property type="protein sequence ID" value="TCNE_0002024401-mRNA-1"/>
    <property type="gene ID" value="TCNE_0002024401"/>
</dbReference>
<name>A0A183VHM0_TOXCA</name>
<sequence length="94" mass="10492">MSCVPSRTRCRGHATVRALPSHLLQGLRQGVQQPSQGVFLSTRFCASSYSSLHLPTHQLNEARKMLLSFHTHICDERNAMTQCELHSGADEDDT</sequence>
<accession>A0A183VHM0</accession>
<dbReference type="Proteomes" id="UP000050794">
    <property type="component" value="Unassembled WGS sequence"/>
</dbReference>
<reference evidence="3" key="1">
    <citation type="submission" date="2016-06" db="UniProtKB">
        <authorList>
            <consortium name="WormBaseParasite"/>
        </authorList>
    </citation>
    <scope>IDENTIFICATION</scope>
</reference>
<protein>
    <submittedName>
        <fullName evidence="1 3">Uncharacterized protein</fullName>
    </submittedName>
</protein>
<dbReference type="AlphaFoldDB" id="A0A183VHM0"/>
<organism evidence="2 3">
    <name type="scientific">Toxocara canis</name>
    <name type="common">Canine roundworm</name>
    <dbReference type="NCBI Taxonomy" id="6265"/>
    <lineage>
        <taxon>Eukaryota</taxon>
        <taxon>Metazoa</taxon>
        <taxon>Ecdysozoa</taxon>
        <taxon>Nematoda</taxon>
        <taxon>Chromadorea</taxon>
        <taxon>Rhabditida</taxon>
        <taxon>Spirurina</taxon>
        <taxon>Ascaridomorpha</taxon>
        <taxon>Ascaridoidea</taxon>
        <taxon>Toxocaridae</taxon>
        <taxon>Toxocara</taxon>
    </lineage>
</organism>